<comment type="similarity">
    <text evidence="2">Belongs to the bHLH protein family.</text>
</comment>
<dbReference type="GO" id="GO:0005634">
    <property type="term" value="C:nucleus"/>
    <property type="evidence" value="ECO:0007669"/>
    <property type="project" value="UniProtKB-SubCell"/>
</dbReference>
<comment type="subcellular location">
    <subcellularLocation>
        <location evidence="1">Nucleus</location>
    </subcellularLocation>
</comment>
<dbReference type="PANTHER" id="PTHR31945">
    <property type="entry name" value="TRANSCRIPTION FACTOR SCREAM2-RELATED"/>
    <property type="match status" value="1"/>
</dbReference>
<dbReference type="InterPro" id="IPR051358">
    <property type="entry name" value="TF_AMS/ICE1/BHLH6-like"/>
</dbReference>
<evidence type="ECO:0000256" key="7">
    <source>
        <dbReference type="ARBA" id="ARBA00023242"/>
    </source>
</evidence>
<evidence type="ECO:0000256" key="4">
    <source>
        <dbReference type="ARBA" id="ARBA00023015"/>
    </source>
</evidence>
<dbReference type="Pfam" id="PF22754">
    <property type="entry name" value="bHLH-TF_ACT-like_plant"/>
    <property type="match status" value="1"/>
</dbReference>
<organism evidence="10">
    <name type="scientific">Cymbidium ensifolium</name>
    <name type="common">Orchid</name>
    <name type="synonym">Epidendrum ensifolium</name>
    <dbReference type="NCBI Taxonomy" id="78740"/>
    <lineage>
        <taxon>Eukaryota</taxon>
        <taxon>Viridiplantae</taxon>
        <taxon>Streptophyta</taxon>
        <taxon>Embryophyta</taxon>
        <taxon>Tracheophyta</taxon>
        <taxon>Spermatophyta</taxon>
        <taxon>Magnoliopsida</taxon>
        <taxon>Liliopsida</taxon>
        <taxon>Asparagales</taxon>
        <taxon>Orchidaceae</taxon>
        <taxon>Epidendroideae</taxon>
        <taxon>Cymbidieae</taxon>
        <taxon>Cymbidiinae</taxon>
        <taxon>Cymbidium</taxon>
    </lineage>
</organism>
<evidence type="ECO:0000256" key="5">
    <source>
        <dbReference type="ARBA" id="ARBA00023125"/>
    </source>
</evidence>
<evidence type="ECO:0000256" key="8">
    <source>
        <dbReference type="SAM" id="MobiDB-lite"/>
    </source>
</evidence>
<keyword evidence="6" id="KW-0804">Transcription</keyword>
<sequence length="252" mass="28142">MDDMDADYDNYWDTKLFLDGEELNSWGGLEEPFSSYDSSSPECATSPTSSSAAAKNIVMERNRRRKLNERLYALRSVVPNITKMDKASIVKDAIEYIQQLQREEKRLLAEVGEMEPAGHRGGKSSSSINEDIARETEMVSSRKKRKMSPSSPDGQSIEAVELSVCEVGERTLVVSITCSKKRHAMMKVCEIFESLNLRIITASFTSVSGSLLHTLFVETDEVTNEETLKEKIEMAIAEINVPRSPPSGMMSL</sequence>
<evidence type="ECO:0000256" key="1">
    <source>
        <dbReference type="ARBA" id="ARBA00004123"/>
    </source>
</evidence>
<keyword evidence="7" id="KW-0539">Nucleus</keyword>
<evidence type="ECO:0000259" key="9">
    <source>
        <dbReference type="PROSITE" id="PS50888"/>
    </source>
</evidence>
<feature type="region of interest" description="Disordered" evidence="8">
    <location>
        <begin position="113"/>
        <end position="155"/>
    </location>
</feature>
<dbReference type="AlphaFoldDB" id="A0A515HG65"/>
<dbReference type="PANTHER" id="PTHR31945:SF26">
    <property type="entry name" value="TRANSCRIPTION FACTOR BHLH35"/>
    <property type="match status" value="1"/>
</dbReference>
<evidence type="ECO:0000256" key="3">
    <source>
        <dbReference type="ARBA" id="ARBA00011738"/>
    </source>
</evidence>
<dbReference type="GO" id="GO:0043565">
    <property type="term" value="F:sequence-specific DNA binding"/>
    <property type="evidence" value="ECO:0007669"/>
    <property type="project" value="TreeGrafter"/>
</dbReference>
<reference evidence="10" key="1">
    <citation type="submission" date="2018-12" db="EMBL/GenBank/DDBJ databases">
        <authorList>
            <person name="Yang F."/>
            <person name="Zhu G."/>
            <person name="Wei Y."/>
        </authorList>
    </citation>
    <scope>NUCLEOTIDE SEQUENCE</scope>
</reference>
<evidence type="ECO:0000256" key="2">
    <source>
        <dbReference type="ARBA" id="ARBA00005510"/>
    </source>
</evidence>
<evidence type="ECO:0000256" key="6">
    <source>
        <dbReference type="ARBA" id="ARBA00023163"/>
    </source>
</evidence>
<dbReference type="FunFam" id="4.10.280.10:FF:000096">
    <property type="entry name" value="Basic helix-loop-helix (BHLH) DNA-binding superfamily protein"/>
    <property type="match status" value="1"/>
</dbReference>
<keyword evidence="4" id="KW-0805">Transcription regulation</keyword>
<name>A0A515HG65_CYMEN</name>
<accession>A0A515HG65</accession>
<dbReference type="SMART" id="SM00353">
    <property type="entry name" value="HLH"/>
    <property type="match status" value="1"/>
</dbReference>
<feature type="domain" description="BHLH" evidence="9">
    <location>
        <begin position="51"/>
        <end position="100"/>
    </location>
</feature>
<dbReference type="GO" id="GO:0003700">
    <property type="term" value="F:DNA-binding transcription factor activity"/>
    <property type="evidence" value="ECO:0007669"/>
    <property type="project" value="TreeGrafter"/>
</dbReference>
<dbReference type="InterPro" id="IPR011598">
    <property type="entry name" value="bHLH_dom"/>
</dbReference>
<comment type="subunit">
    <text evidence="3">Homodimer.</text>
</comment>
<dbReference type="Gene3D" id="4.10.280.10">
    <property type="entry name" value="Helix-loop-helix DNA-binding domain"/>
    <property type="match status" value="1"/>
</dbReference>
<dbReference type="PROSITE" id="PS50888">
    <property type="entry name" value="BHLH"/>
    <property type="match status" value="1"/>
</dbReference>
<dbReference type="GO" id="GO:0046983">
    <property type="term" value="F:protein dimerization activity"/>
    <property type="evidence" value="ECO:0007669"/>
    <property type="project" value="InterPro"/>
</dbReference>
<dbReference type="InterPro" id="IPR054502">
    <property type="entry name" value="bHLH-TF_ACT-like_plant"/>
</dbReference>
<dbReference type="SUPFAM" id="SSF47459">
    <property type="entry name" value="HLH, helix-loop-helix DNA-binding domain"/>
    <property type="match status" value="1"/>
</dbReference>
<dbReference type="Pfam" id="PF00010">
    <property type="entry name" value="HLH"/>
    <property type="match status" value="1"/>
</dbReference>
<keyword evidence="5" id="KW-0238">DNA-binding</keyword>
<proteinExistence type="evidence at transcript level"/>
<dbReference type="EMBL" id="MK303728">
    <property type="protein sequence ID" value="QDL88405.1"/>
    <property type="molecule type" value="mRNA"/>
</dbReference>
<protein>
    <submittedName>
        <fullName evidence="10">Transcription factor bHLH35 isoform X4</fullName>
    </submittedName>
</protein>
<evidence type="ECO:0000313" key="10">
    <source>
        <dbReference type="EMBL" id="QDL88405.1"/>
    </source>
</evidence>
<dbReference type="InterPro" id="IPR036638">
    <property type="entry name" value="HLH_DNA-bd_sf"/>
</dbReference>